<proteinExistence type="predicted"/>
<keyword evidence="2" id="KW-1185">Reference proteome</keyword>
<accession>A0ABP0MME5</accession>
<evidence type="ECO:0000313" key="1">
    <source>
        <dbReference type="EMBL" id="CAK9052661.1"/>
    </source>
</evidence>
<sequence length="126" mass="14429">MMKNFLVNSGVDSIEVEEQYTKYAEESRKDRYITITLFQLEKKFGKGKEAQKFIADLVKGQKGTPHPQSDHPKARMFKVLKDVLEEKAMGSRGTTSLKVGGRVRCAEAKKLLAKELNKSWKRRQPL</sequence>
<dbReference type="EMBL" id="CAXAMN010018558">
    <property type="protein sequence ID" value="CAK9052661.1"/>
    <property type="molecule type" value="Genomic_DNA"/>
</dbReference>
<dbReference type="Proteomes" id="UP001642484">
    <property type="component" value="Unassembled WGS sequence"/>
</dbReference>
<reference evidence="1 2" key="1">
    <citation type="submission" date="2024-02" db="EMBL/GenBank/DDBJ databases">
        <authorList>
            <person name="Chen Y."/>
            <person name="Shah S."/>
            <person name="Dougan E. K."/>
            <person name="Thang M."/>
            <person name="Chan C."/>
        </authorList>
    </citation>
    <scope>NUCLEOTIDE SEQUENCE [LARGE SCALE GENOMIC DNA]</scope>
</reference>
<evidence type="ECO:0000313" key="2">
    <source>
        <dbReference type="Proteomes" id="UP001642484"/>
    </source>
</evidence>
<protein>
    <submittedName>
        <fullName evidence="1">Uncharacterized protein</fullName>
    </submittedName>
</protein>
<gene>
    <name evidence="1" type="ORF">CCMP2556_LOCUS26557</name>
</gene>
<name>A0ABP0MME5_9DINO</name>
<organism evidence="1 2">
    <name type="scientific">Durusdinium trenchii</name>
    <dbReference type="NCBI Taxonomy" id="1381693"/>
    <lineage>
        <taxon>Eukaryota</taxon>
        <taxon>Sar</taxon>
        <taxon>Alveolata</taxon>
        <taxon>Dinophyceae</taxon>
        <taxon>Suessiales</taxon>
        <taxon>Symbiodiniaceae</taxon>
        <taxon>Durusdinium</taxon>
    </lineage>
</organism>
<comment type="caution">
    <text evidence="1">The sequence shown here is derived from an EMBL/GenBank/DDBJ whole genome shotgun (WGS) entry which is preliminary data.</text>
</comment>